<feature type="transmembrane region" description="Helical" evidence="26">
    <location>
        <begin position="319"/>
        <end position="341"/>
    </location>
</feature>
<evidence type="ECO:0000256" key="18">
    <source>
        <dbReference type="ARBA" id="ARBA00023180"/>
    </source>
</evidence>
<evidence type="ECO:0000256" key="7">
    <source>
        <dbReference type="ARBA" id="ARBA00022510"/>
    </source>
</evidence>
<keyword evidence="14" id="KW-1043">Host membrane</keyword>
<dbReference type="GO" id="GO:0044167">
    <property type="term" value="C:host cell endoplasmic reticulum membrane"/>
    <property type="evidence" value="ECO:0007669"/>
    <property type="project" value="UniProtKB-SubCell"/>
</dbReference>
<comment type="function">
    <text evidence="23">Forms the spikes present at the surface of the virion together with Glycoprotein C. They are able to attach the virion to a cell receptor and to promote fusion of membranes after endocytosis of the virion. Plays a role in virus binding and/or entry into the vector midgut.</text>
</comment>
<feature type="transmembrane region" description="Helical" evidence="26">
    <location>
        <begin position="1048"/>
        <end position="1071"/>
    </location>
</feature>
<evidence type="ECO:0000256" key="5">
    <source>
        <dbReference type="ARBA" id="ARBA00015294"/>
    </source>
</evidence>
<feature type="transmembrane region" description="Helical" evidence="26">
    <location>
        <begin position="294"/>
        <end position="313"/>
    </location>
</feature>
<evidence type="ECO:0000256" key="23">
    <source>
        <dbReference type="ARBA" id="ARBA00046024"/>
    </source>
</evidence>
<dbReference type="GO" id="GO:0055036">
    <property type="term" value="C:virion membrane"/>
    <property type="evidence" value="ECO:0007669"/>
    <property type="project" value="UniProtKB-SubCell"/>
</dbReference>
<evidence type="ECO:0000256" key="14">
    <source>
        <dbReference type="ARBA" id="ARBA00022870"/>
    </source>
</evidence>
<keyword evidence="8" id="KW-0945">Host-virus interaction</keyword>
<comment type="similarity">
    <text evidence="4">Belongs to the tospovirus envelope glycoprotein family.</text>
</comment>
<keyword evidence="12" id="KW-1040">Host Golgi apparatus</keyword>
<evidence type="ECO:0000256" key="25">
    <source>
        <dbReference type="ARBA" id="ARBA00046519"/>
    </source>
</evidence>
<evidence type="ECO:0000256" key="12">
    <source>
        <dbReference type="ARBA" id="ARBA00022812"/>
    </source>
</evidence>
<dbReference type="PIRSF" id="PIRSF003960">
    <property type="entry name" value="M_poly_TospoV"/>
    <property type="match status" value="1"/>
</dbReference>
<name>O37939_9VIRU</name>
<evidence type="ECO:0000256" key="4">
    <source>
        <dbReference type="ARBA" id="ARBA00008993"/>
    </source>
</evidence>
<dbReference type="InterPro" id="IPR005167">
    <property type="entry name" value="Bunya_G1"/>
</dbReference>
<keyword evidence="7" id="KW-1170">Fusion of virus membrane with host endosomal membrane</keyword>
<evidence type="ECO:0000256" key="22">
    <source>
        <dbReference type="ARBA" id="ARBA00045178"/>
    </source>
</evidence>
<evidence type="ECO:0000256" key="24">
    <source>
        <dbReference type="ARBA" id="ARBA00046501"/>
    </source>
</evidence>
<evidence type="ECO:0000256" key="16">
    <source>
        <dbReference type="ARBA" id="ARBA00023136"/>
    </source>
</evidence>
<keyword evidence="17" id="KW-1015">Disulfide bond</keyword>
<evidence type="ECO:0000256" key="26">
    <source>
        <dbReference type="SAM" id="Phobius"/>
    </source>
</evidence>
<comment type="subunit">
    <text evidence="24">Homodimer; disulfide-linked. Heterodimer with Glycoprotein C. Interacts with nucleoprotein.</text>
</comment>
<dbReference type="GO" id="GO:0046718">
    <property type="term" value="P:symbiont entry into host cell"/>
    <property type="evidence" value="ECO:0007669"/>
    <property type="project" value="UniProtKB-KW"/>
</dbReference>
<evidence type="ECO:0000256" key="8">
    <source>
        <dbReference type="ARBA" id="ARBA00022581"/>
    </source>
</evidence>
<keyword evidence="10 26" id="KW-0812">Transmembrane</keyword>
<evidence type="ECO:0000256" key="1">
    <source>
        <dbReference type="ARBA" id="ARBA00004244"/>
    </source>
</evidence>
<accession>O37939</accession>
<evidence type="ECO:0000256" key="2">
    <source>
        <dbReference type="ARBA" id="ARBA00004482"/>
    </source>
</evidence>
<feature type="transmembrane region" description="Helical" evidence="26">
    <location>
        <begin position="411"/>
        <end position="430"/>
    </location>
</feature>
<evidence type="ECO:0000259" key="27">
    <source>
        <dbReference type="Pfam" id="PF03557"/>
    </source>
</evidence>
<evidence type="ECO:0000256" key="9">
    <source>
        <dbReference type="ARBA" id="ARBA00022595"/>
    </source>
</evidence>
<reference evidence="28" key="1">
    <citation type="submission" date="1997-09" db="EMBL/GenBank/DDBJ databases">
        <title>The nucleotide sequence of M RNA of HT-1 variant of Gloxinia tospovirus.</title>
        <authorList>
            <person name="Ueng P.P."/>
            <person name="Hsu H.-T."/>
            <person name="Subramaniam K."/>
            <person name="Ye Z."/>
        </authorList>
    </citation>
    <scope>NUCLEOTIDE SEQUENCE</scope>
    <source>
        <strain evidence="28">HT-1</strain>
    </source>
</reference>
<evidence type="ECO:0000256" key="10">
    <source>
        <dbReference type="ARBA" id="ARBA00022692"/>
    </source>
</evidence>
<dbReference type="GO" id="GO:0019062">
    <property type="term" value="P:virion attachment to host cell"/>
    <property type="evidence" value="ECO:0007669"/>
    <property type="project" value="UniProtKB-KW"/>
</dbReference>
<evidence type="ECO:0000256" key="3">
    <source>
        <dbReference type="ARBA" id="ARBA00004563"/>
    </source>
</evidence>
<dbReference type="GO" id="GO:0044003">
    <property type="term" value="P:symbiont-mediated perturbation of host process"/>
    <property type="evidence" value="ECO:0007669"/>
    <property type="project" value="InterPro"/>
</dbReference>
<keyword evidence="18" id="KW-0325">Glycoprotein</keyword>
<evidence type="ECO:0000256" key="11">
    <source>
        <dbReference type="ARBA" id="ARBA00022804"/>
    </source>
</evidence>
<keyword evidence="9" id="KW-1162">Viral penetration into host cytoplasm</keyword>
<comment type="subcellular location">
    <subcellularLocation>
        <location evidence="1">Host Golgi apparatus membrane</location>
        <topology evidence="1">Single-pass type I membrane protein</topology>
    </subcellularLocation>
    <subcellularLocation>
        <location evidence="2">Host endoplasmic reticulum membrane</location>
        <topology evidence="2">Single-pass type I membrane protein</topology>
    </subcellularLocation>
    <subcellularLocation>
        <location evidence="3">Virion membrane</location>
        <topology evidence="3">Single-pass type I membrane protein</topology>
    </subcellularLocation>
</comment>
<dbReference type="InterPro" id="IPR014414">
    <property type="entry name" value="M_poly_TospoV"/>
</dbReference>
<evidence type="ECO:0000256" key="13">
    <source>
        <dbReference type="ARBA" id="ARBA00022844"/>
    </source>
</evidence>
<feature type="domain" description="Bunyavirus glycoprotein G1" evidence="27">
    <location>
        <begin position="616"/>
        <end position="975"/>
    </location>
</feature>
<keyword evidence="16 26" id="KW-0472">Membrane</keyword>
<evidence type="ECO:0000256" key="15">
    <source>
        <dbReference type="ARBA" id="ARBA00022989"/>
    </source>
</evidence>
<evidence type="ECO:0000256" key="17">
    <source>
        <dbReference type="ARBA" id="ARBA00023157"/>
    </source>
</evidence>
<organism evidence="28">
    <name type="scientific">Gloxinia tospovirus</name>
    <dbReference type="NCBI Taxonomy" id="76146"/>
    <lineage>
        <taxon>Viruses</taxon>
        <taxon>Riboviria</taxon>
        <taxon>Orthornavirae</taxon>
        <taxon>Negarnaviricota</taxon>
        <taxon>Polyploviricotina</taxon>
        <taxon>Bunyaviricetes</taxon>
        <taxon>Elliovirales</taxon>
        <taxon>Tospoviridae</taxon>
        <taxon>Orthotospovirus</taxon>
        <taxon>Orthotospovirus capsiciflavi</taxon>
    </lineage>
</organism>
<proteinExistence type="inferred from homology"/>
<keyword evidence="13" id="KW-0946">Virion</keyword>
<evidence type="ECO:0000256" key="21">
    <source>
        <dbReference type="ARBA" id="ARBA00031199"/>
    </source>
</evidence>
<keyword evidence="15 26" id="KW-1133">Transmembrane helix</keyword>
<comment type="function">
    <text evidence="22">Forms the spikes present at the surface of the virion together with Glycoprotein N. They are able to attach the virion to a cell receptor and to promote fusion of membranes after endocytosis of the virion. Probable class II fusion protein.</text>
</comment>
<dbReference type="GO" id="GO:0039654">
    <property type="term" value="P:fusion of virus membrane with host endosome membrane"/>
    <property type="evidence" value="ECO:0007669"/>
    <property type="project" value="UniProtKB-KW"/>
</dbReference>
<keyword evidence="6" id="KW-1168">Fusion of virus membrane with host membrane</keyword>
<keyword evidence="20" id="KW-1160">Virus entry into host cell</keyword>
<dbReference type="GO" id="GO:0044178">
    <property type="term" value="C:host cell Golgi membrane"/>
    <property type="evidence" value="ECO:0007669"/>
    <property type="project" value="UniProtKB-SubCell"/>
</dbReference>
<keyword evidence="19" id="KW-1038">Host endoplasmic reticulum</keyword>
<feature type="transmembrane region" description="Helical" evidence="26">
    <location>
        <begin position="6"/>
        <end position="26"/>
    </location>
</feature>
<dbReference type="Pfam" id="PF03557">
    <property type="entry name" value="Bunya_G1"/>
    <property type="match status" value="1"/>
</dbReference>
<keyword evidence="11" id="KW-1161">Viral attachment to host cell</keyword>
<dbReference type="EMBL" id="AF023172">
    <property type="protein sequence ID" value="AAC15466.1"/>
    <property type="molecule type" value="Genomic_RNA"/>
</dbReference>
<comment type="subunit">
    <text evidence="25">Heterodimer with Glycoprotein N. Interacts with nucleoprotein.</text>
</comment>
<evidence type="ECO:0000256" key="20">
    <source>
        <dbReference type="ARBA" id="ARBA00023296"/>
    </source>
</evidence>
<evidence type="ECO:0000313" key="28">
    <source>
        <dbReference type="EMBL" id="AAC15466.1"/>
    </source>
</evidence>
<evidence type="ECO:0000256" key="19">
    <source>
        <dbReference type="ARBA" id="ARBA00023184"/>
    </source>
</evidence>
<sequence>MKKYYLLVYCLGLLSLFFVSEVYLLNQADNSVQLRKIQDRYKVDDPEDLIDVEQPVIVKTEEPKGKKLSRILRNDETTTNLPSPELSCDSFEKKYCVIKGVSDFNAHYQIDSGEGIISCISSFSNIFEICQYDKEFKKIKFKNFPVVPVLKLENKKILEIGTKFFFVDKSNNPISIDPKVDLKSPTVARLSVRLSGDCKINQVSMSSPYQIKLRSEENIGLLIKNIKSSKLENVKSIIGDSTINFKPEELDGNHFLLCGDKSSLIAKVDIPVRNCVSKYSDEPKKIFFCTNFSYFKWVFVFLMIAFPISWFIWKTKDALSLWYDILGILTYPALWTINWLWPYFPLKCRVCGCFSFLTHSCTEKCVCNQSKASKDHAEECYLSIKDKVEWHKLTLIQQFQFIINTKLSTNFLVFITKMILASILISYIPASIAMKQQNLCVEKCYYNLNLDNLTTDKFGMPSNGYESCDCSIGNVITETVYRSGVPMSRATSLNDCVLGSDLCMVRNNQAHNLFACRNGCNSLESIKSIPNVKFNKLYRGPSFKGNLTSLKIANRLREGYMDSTTESIILEEESAKEYKFYKKLKVDDVPPENLMPRQSLVFSTEVDGKYRYLIEMDIKSNTGSIYLLNDDATHSPMEFMVYVKSVGVEYDIRYKYSTAKIDTTVADYLVTCTGACNDCIKQKPKVGVLDFCVTPTSWWGCEELGCLAINEGGICGHCTNIYDLSSLVNIYQVVESHVSAEICVKSLDGYSCKKHSDRSPIQTDYYQLDMSVDLHNDYMSTDKLFAVDKQQRILTGNIADLGDFAGTSFGHPQITADGVTLYLYLLLYHQMILLWSCSAVGEKKVNIRQCGLYTYNSIYVLSISKDVSHIDEYNNKLYMVKDFLVGKLKMVIDMPKEMFKKIPTKPIISEAKMICSGCSQCTAGIDCNITYTSDTTFSSRLMMDTCSFKSDQLGTFLGPNKKSIKAYCSEEIADKSLKLIPEDQDELTMDIPVDEFIHIDQDTIIHFDDKSAHDENIHHSDTTISSLWDWIKAPFNWVASFFGNFFDLVRIVLVIAAACIGIYIVSSIFRLSKTYYVNKRRQNLEDAMESMESSVLLTNYTGIDQARKRRSPPKGYDFSLDI</sequence>
<protein>
    <recommendedName>
        <fullName evidence="5">Envelopment polyprotein</fullName>
    </recommendedName>
    <alternativeName>
        <fullName evidence="21">M polyprotein</fullName>
    </alternativeName>
</protein>
<evidence type="ECO:0000256" key="6">
    <source>
        <dbReference type="ARBA" id="ARBA00022506"/>
    </source>
</evidence>